<keyword evidence="5 6" id="KW-0472">Membrane</keyword>
<dbReference type="GO" id="GO:0015209">
    <property type="term" value="F:cytosine transmembrane transporter activity"/>
    <property type="evidence" value="ECO:0007669"/>
    <property type="project" value="InterPro"/>
</dbReference>
<dbReference type="HOGENOM" id="CLU_035711_0_0_9"/>
<comment type="subcellular location">
    <subcellularLocation>
        <location evidence="1">Membrane</location>
        <topology evidence="1">Multi-pass membrane protein</topology>
    </subcellularLocation>
</comment>
<keyword evidence="4 6" id="KW-1133">Transmembrane helix</keyword>
<dbReference type="PANTHER" id="PTHR30569:SF0">
    <property type="entry name" value="CYTOSINE PERMEASE"/>
    <property type="match status" value="1"/>
</dbReference>
<dbReference type="InterPro" id="IPR030191">
    <property type="entry name" value="CodB"/>
</dbReference>
<evidence type="ECO:0000256" key="6">
    <source>
        <dbReference type="SAM" id="Phobius"/>
    </source>
</evidence>
<dbReference type="CDD" id="cd11484">
    <property type="entry name" value="SLC-NCS1sbd_CobB-like"/>
    <property type="match status" value="1"/>
</dbReference>
<dbReference type="STRING" id="679936.Sulac_0414"/>
<dbReference type="KEGG" id="sap:Sulac_0414"/>
<dbReference type="GO" id="GO:0005886">
    <property type="term" value="C:plasma membrane"/>
    <property type="evidence" value="ECO:0007669"/>
    <property type="project" value="TreeGrafter"/>
</dbReference>
<evidence type="ECO:0000256" key="4">
    <source>
        <dbReference type="ARBA" id="ARBA00022989"/>
    </source>
</evidence>
<feature type="transmembrane region" description="Helical" evidence="6">
    <location>
        <begin position="130"/>
        <end position="150"/>
    </location>
</feature>
<proteinExistence type="inferred from homology"/>
<dbReference type="PANTHER" id="PTHR30569">
    <property type="entry name" value="CYTOSINE TRANSPORTER CODB"/>
    <property type="match status" value="1"/>
</dbReference>
<feature type="transmembrane region" description="Helical" evidence="6">
    <location>
        <begin position="49"/>
        <end position="72"/>
    </location>
</feature>
<feature type="transmembrane region" description="Helical" evidence="6">
    <location>
        <begin position="226"/>
        <end position="251"/>
    </location>
</feature>
<feature type="transmembrane region" description="Helical" evidence="6">
    <location>
        <begin position="93"/>
        <end position="110"/>
    </location>
</feature>
<sequence>MQIGEDFPLSRVPEDSRYGWFSVAVQRFGQLSALSQFLLGATLGYGMTFWAAFGALTLGAVILEGVSIIVGIAGQREGLSTSLLARWSGFGRYGSALIGLVIAIGLVGWFGIQNAVFAQGLAQLIGGLPLWLWSIISGVAVIAIVTYGFLSMGWTAYIAVPLFLILSGWAIVNGLSHHALHQLITMAPPGPRLTLGQGTTLVAGGFIIGAVITPDMTRFNRRAADVVKQTVIGVTLGEYVIGLVGVLLAHAVKSANVVSIVYSTSGIVGTVILIMATLKINDWNLYSSTLGIVNALDTLLGKKVSRIKTTWIIGGVGTVLAALGILQHFEGFLIVLGVAIPPIAGIMLTDYWLLRRHRALLDHSRMLGTLPATMEPVNWPMVITWVASSLIGYFVHWGIQSINSLVAAVVIYWLLGSFGTKTVDQIHTAGESA</sequence>
<feature type="transmembrane region" description="Helical" evidence="6">
    <location>
        <begin position="257"/>
        <end position="278"/>
    </location>
</feature>
<gene>
    <name evidence="7" type="ordered locus">Sulac_0414</name>
</gene>
<evidence type="ECO:0000313" key="8">
    <source>
        <dbReference type="Proteomes" id="UP000005439"/>
    </source>
</evidence>
<dbReference type="AlphaFoldDB" id="G8TY68"/>
<evidence type="ECO:0000256" key="5">
    <source>
        <dbReference type="ARBA" id="ARBA00023136"/>
    </source>
</evidence>
<evidence type="ECO:0000313" key="7">
    <source>
        <dbReference type="EMBL" id="AEW03975.1"/>
    </source>
</evidence>
<dbReference type="Proteomes" id="UP000005439">
    <property type="component" value="Chromosome"/>
</dbReference>
<feature type="transmembrane region" description="Helical" evidence="6">
    <location>
        <begin position="195"/>
        <end position="214"/>
    </location>
</feature>
<name>G8TY68_SULAD</name>
<reference evidence="7 8" key="2">
    <citation type="journal article" date="2012" name="Stand. Genomic Sci.">
        <title>Complete genome sequence of the moderately thermophilic mineral-sulfide-oxidizing firmicute Sulfobacillus acidophilus type strain (NAL(T)).</title>
        <authorList>
            <person name="Anderson I."/>
            <person name="Chertkov O."/>
            <person name="Chen A."/>
            <person name="Saunders E."/>
            <person name="Lapidus A."/>
            <person name="Nolan M."/>
            <person name="Lucas S."/>
            <person name="Hammon N."/>
            <person name="Deshpande S."/>
            <person name="Cheng J.F."/>
            <person name="Han C."/>
            <person name="Tapia R."/>
            <person name="Goodwin L.A."/>
            <person name="Pitluck S."/>
            <person name="Liolios K."/>
            <person name="Pagani I."/>
            <person name="Ivanova N."/>
            <person name="Mikhailova N."/>
            <person name="Pati A."/>
            <person name="Palaniappan K."/>
            <person name="Land M."/>
            <person name="Pan C."/>
            <person name="Rohde M."/>
            <person name="Pukall R."/>
            <person name="Goker M."/>
            <person name="Detter J.C."/>
            <person name="Woyke T."/>
            <person name="Bristow J."/>
            <person name="Eisen J.A."/>
            <person name="Markowitz V."/>
            <person name="Hugenholtz P."/>
            <person name="Kyrpides N.C."/>
            <person name="Klenk H.P."/>
            <person name="Mavromatis K."/>
        </authorList>
    </citation>
    <scope>NUCLEOTIDE SEQUENCE [LARGE SCALE GENOMIC DNA]</scope>
    <source>
        <strain evidence="8">ATCC 700253 / DSM 10332 / NAL</strain>
    </source>
</reference>
<evidence type="ECO:0000256" key="2">
    <source>
        <dbReference type="ARBA" id="ARBA00008974"/>
    </source>
</evidence>
<feature type="transmembrane region" description="Helical" evidence="6">
    <location>
        <begin position="157"/>
        <end position="175"/>
    </location>
</feature>
<keyword evidence="3 6" id="KW-0812">Transmembrane</keyword>
<feature type="transmembrane region" description="Helical" evidence="6">
    <location>
        <begin position="366"/>
        <end position="388"/>
    </location>
</feature>
<reference evidence="8" key="1">
    <citation type="submission" date="2011-12" db="EMBL/GenBank/DDBJ databases">
        <title>The complete genome of chromosome of Sulfobacillus acidophilus DSM 10332.</title>
        <authorList>
            <person name="Lucas S."/>
            <person name="Han J."/>
            <person name="Lapidus A."/>
            <person name="Bruce D."/>
            <person name="Goodwin L."/>
            <person name="Pitluck S."/>
            <person name="Peters L."/>
            <person name="Kyrpides N."/>
            <person name="Mavromatis K."/>
            <person name="Ivanova N."/>
            <person name="Mikhailova N."/>
            <person name="Chertkov O."/>
            <person name="Saunders E."/>
            <person name="Detter J.C."/>
            <person name="Tapia R."/>
            <person name="Han C."/>
            <person name="Land M."/>
            <person name="Hauser L."/>
            <person name="Markowitz V."/>
            <person name="Cheng J.-F."/>
            <person name="Hugenholtz P."/>
            <person name="Woyke T."/>
            <person name="Wu D."/>
            <person name="Pukall R."/>
            <person name="Gehrich-Schroeter G."/>
            <person name="Schneider S."/>
            <person name="Klenk H.-P."/>
            <person name="Eisen J.A."/>
        </authorList>
    </citation>
    <scope>NUCLEOTIDE SEQUENCE [LARGE SCALE GENOMIC DNA]</scope>
    <source>
        <strain evidence="8">ATCC 700253 / DSM 10332 / NAL</strain>
    </source>
</reference>
<feature type="transmembrane region" description="Helical" evidence="6">
    <location>
        <begin position="394"/>
        <end position="415"/>
    </location>
</feature>
<dbReference type="EMBL" id="CP003179">
    <property type="protein sequence ID" value="AEW03975.1"/>
    <property type="molecule type" value="Genomic_DNA"/>
</dbReference>
<keyword evidence="8" id="KW-1185">Reference proteome</keyword>
<accession>G8TY68</accession>
<dbReference type="PATRIC" id="fig|679936.5.peg.423"/>
<evidence type="ECO:0000256" key="1">
    <source>
        <dbReference type="ARBA" id="ARBA00004141"/>
    </source>
</evidence>
<dbReference type="InterPro" id="IPR001248">
    <property type="entry name" value="Pur-cyt_permease"/>
</dbReference>
<feature type="transmembrane region" description="Helical" evidence="6">
    <location>
        <begin position="332"/>
        <end position="354"/>
    </location>
</feature>
<feature type="transmembrane region" description="Helical" evidence="6">
    <location>
        <begin position="309"/>
        <end position="326"/>
    </location>
</feature>
<comment type="similarity">
    <text evidence="2">Belongs to the purine-cytosine permease (2.A.39) family.</text>
</comment>
<dbReference type="Gene3D" id="1.10.4160.10">
    <property type="entry name" value="Hydantoin permease"/>
    <property type="match status" value="1"/>
</dbReference>
<protein>
    <submittedName>
        <fullName evidence="7">Permease for cytosine/purines uracil thiamine allantoin</fullName>
    </submittedName>
</protein>
<organism evidence="7 8">
    <name type="scientific">Sulfobacillus acidophilus (strain ATCC 700253 / DSM 10332 / NAL)</name>
    <dbReference type="NCBI Taxonomy" id="679936"/>
    <lineage>
        <taxon>Bacteria</taxon>
        <taxon>Bacillati</taxon>
        <taxon>Bacillota</taxon>
        <taxon>Clostridia</taxon>
        <taxon>Eubacteriales</taxon>
        <taxon>Clostridiales Family XVII. Incertae Sedis</taxon>
        <taxon>Sulfobacillus</taxon>
    </lineage>
</organism>
<evidence type="ECO:0000256" key="3">
    <source>
        <dbReference type="ARBA" id="ARBA00022692"/>
    </source>
</evidence>
<dbReference type="Pfam" id="PF02133">
    <property type="entry name" value="Transp_cyt_pur"/>
    <property type="match status" value="1"/>
</dbReference>